<dbReference type="Gene3D" id="3.40.630.30">
    <property type="match status" value="1"/>
</dbReference>
<organism evidence="2 3">
    <name type="scientific">Proteiniclasticum sediminis</name>
    <dbReference type="NCBI Taxonomy" id="2804028"/>
    <lineage>
        <taxon>Bacteria</taxon>
        <taxon>Bacillati</taxon>
        <taxon>Bacillota</taxon>
        <taxon>Clostridia</taxon>
        <taxon>Eubacteriales</taxon>
        <taxon>Clostridiaceae</taxon>
        <taxon>Proteiniclasticum</taxon>
    </lineage>
</organism>
<comment type="caution">
    <text evidence="2">The sequence shown here is derived from an EMBL/GenBank/DDBJ whole genome shotgun (WGS) entry which is preliminary data.</text>
</comment>
<dbReference type="InterPro" id="IPR000182">
    <property type="entry name" value="GNAT_dom"/>
</dbReference>
<dbReference type="PANTHER" id="PTHR43072:SF8">
    <property type="entry name" value="ACYLTRANSFERASE FABY-RELATED"/>
    <property type="match status" value="1"/>
</dbReference>
<proteinExistence type="predicted"/>
<keyword evidence="3" id="KW-1185">Reference proteome</keyword>
<dbReference type="PANTHER" id="PTHR43072">
    <property type="entry name" value="N-ACETYLTRANSFERASE"/>
    <property type="match status" value="1"/>
</dbReference>
<accession>A0A941CP10</accession>
<evidence type="ECO:0000259" key="1">
    <source>
        <dbReference type="PROSITE" id="PS51186"/>
    </source>
</evidence>
<evidence type="ECO:0000313" key="3">
    <source>
        <dbReference type="Proteomes" id="UP000675379"/>
    </source>
</evidence>
<protein>
    <submittedName>
        <fullName evidence="2">N-acetyltransferase</fullName>
    </submittedName>
</protein>
<dbReference type="PROSITE" id="PS51186">
    <property type="entry name" value="GNAT"/>
    <property type="match status" value="1"/>
</dbReference>
<evidence type="ECO:0000313" key="2">
    <source>
        <dbReference type="EMBL" id="MBR0576127.1"/>
    </source>
</evidence>
<name>A0A941CP10_9CLOT</name>
<dbReference type="Pfam" id="PF13420">
    <property type="entry name" value="Acetyltransf_4"/>
    <property type="match status" value="1"/>
</dbReference>
<reference evidence="2" key="1">
    <citation type="submission" date="2021-04" db="EMBL/GenBank/DDBJ databases">
        <title>Proteiniclasticum sedimins sp. nov., an obligate anaerobic bacterium isolated from anaerobic sludge.</title>
        <authorList>
            <person name="Liu J."/>
        </authorList>
    </citation>
    <scope>NUCLEOTIDE SEQUENCE</scope>
    <source>
        <strain evidence="2">BAD-10</strain>
    </source>
</reference>
<dbReference type="RefSeq" id="WP_211800915.1">
    <property type="nucleotide sequence ID" value="NZ_JAGSCS010000007.1"/>
</dbReference>
<dbReference type="CDD" id="cd04301">
    <property type="entry name" value="NAT_SF"/>
    <property type="match status" value="1"/>
</dbReference>
<dbReference type="AlphaFoldDB" id="A0A941CP10"/>
<dbReference type="GO" id="GO:0016747">
    <property type="term" value="F:acyltransferase activity, transferring groups other than amino-acyl groups"/>
    <property type="evidence" value="ECO:0007669"/>
    <property type="project" value="InterPro"/>
</dbReference>
<feature type="domain" description="N-acetyltransferase" evidence="1">
    <location>
        <begin position="2"/>
        <end position="161"/>
    </location>
</feature>
<dbReference type="InterPro" id="IPR016181">
    <property type="entry name" value="Acyl_CoA_acyltransferase"/>
</dbReference>
<dbReference type="Proteomes" id="UP000675379">
    <property type="component" value="Unassembled WGS sequence"/>
</dbReference>
<dbReference type="SUPFAM" id="SSF55729">
    <property type="entry name" value="Acyl-CoA N-acyltransferases (Nat)"/>
    <property type="match status" value="1"/>
</dbReference>
<dbReference type="EMBL" id="JAGSCS010000007">
    <property type="protein sequence ID" value="MBR0576127.1"/>
    <property type="molecule type" value="Genomic_DNA"/>
</dbReference>
<sequence>MQKIRKANAGDSPAIAAIYRYYVEETAISFELTAPREEEMARRIAAVQEKYPYLVLEEQGEVLGYAYASRYRDRAAYDRTAEISVYLRRDAQGQGRGKALLAALLQQLKEQGIMTVVAVITSGNQPSLDFFLSQGFQYAGTLENVGFKNGAWHGISQCTLPLGF</sequence>
<gene>
    <name evidence="2" type="ORF">KCG48_07200</name>
</gene>